<feature type="region of interest" description="Disordered" evidence="1">
    <location>
        <begin position="463"/>
        <end position="483"/>
    </location>
</feature>
<sequence length="855" mass="86903">MITATVIGGVAVAQSTDLVVATDGSGDYASIQAAVDAATDGDRIVIKQGTYVEAVDIRKDVTLIAPQGAMVTNTSAVNRSAGLLIHGDAEPEVRGLTITGWTYGVSAARTDGAWTVANVTITDAGRHGMALDQATGQWTVQDTTIRTIEGYGIDAFQTVDGRIRNVTIIDAGSGINLYETTGDWMVTDSQIEQVDEDGINTGAGGNGDWLIADTVVRQAGDTGIAGDNHDMGSPVVRNVTVDSVTDGMTFYDASANLTVTDATITNVTDSGLSVSGADGAWTVEDITVRNASDHGIDAYQATGGQVRNATITDARRGINLYATGGDWTVANTVIKRVDENGIDAGNGTTGTPLVRNVTIKKADRGLSFVASEADWTVTTTTVTGTTNASVVATETTGAWTLTASSFPDGTGVAVNATSAAVTGNASYNYWGATDGPSGDFNGSGGAAIGNLVVEPYYADTGQTTLGSSTDAGPTITTASDLPGSGTTADPYLVHNATALGVIETDLGARYALGADVDASALAAGAGFEPIGTQASPFTGTFDGRNHTINGLTIDRPGSDNVGLFGYTDSAIIRDVHLRNVSISGRRQVGGLIGWNVGTVRNVSVEGQVNGTANVGVVAGQNSDLVTKASAAGRANGTEVVGGLVGLNFELQSTISESYATARVNGSEDVGGLVGVNVAHTVVERSYATGRVTGTDSVGGLVGRNVRAAEITQTYAAGAVRGTTDVGGLVGTTGDGATVTASYWDTEASGQSRSAGNATGLQTSAMTGTAAETNMTGLAFGNEWTTTDRYPALTWQPGAETPKAGDPLVARFGGEDGRVGNLDVLQAVNAANSGGTIGGEPVTNLDILQLVNRANQ</sequence>
<protein>
    <submittedName>
        <fullName evidence="4">Right-handed parallel beta-helix repeat-containing protein</fullName>
    </submittedName>
</protein>
<evidence type="ECO:0000259" key="3">
    <source>
        <dbReference type="Pfam" id="PF13229"/>
    </source>
</evidence>
<dbReference type="InterPro" id="IPR011050">
    <property type="entry name" value="Pectin_lyase_fold/virulence"/>
</dbReference>
<feature type="domain" description="Right handed beta helix" evidence="3">
    <location>
        <begin position="109"/>
        <end position="263"/>
    </location>
</feature>
<name>A0ABD6D5D4_9EURY</name>
<dbReference type="InterPro" id="IPR006626">
    <property type="entry name" value="PbH1"/>
</dbReference>
<dbReference type="Pfam" id="PF07581">
    <property type="entry name" value="Glug"/>
    <property type="match status" value="2"/>
</dbReference>
<dbReference type="InterPro" id="IPR039448">
    <property type="entry name" value="Beta_helix"/>
</dbReference>
<dbReference type="AlphaFoldDB" id="A0ABD6D5D4"/>
<dbReference type="EMBL" id="JBHUDL010000028">
    <property type="protein sequence ID" value="MFD1635399.1"/>
    <property type="molecule type" value="Genomic_DNA"/>
</dbReference>
<evidence type="ECO:0000259" key="2">
    <source>
        <dbReference type="Pfam" id="PF07581"/>
    </source>
</evidence>
<dbReference type="InterPro" id="IPR012334">
    <property type="entry name" value="Pectin_lyas_fold"/>
</dbReference>
<keyword evidence="5" id="KW-1185">Reference proteome</keyword>
<feature type="domain" description="GLUG" evidence="2">
    <location>
        <begin position="665"/>
        <end position="692"/>
    </location>
</feature>
<evidence type="ECO:0000256" key="1">
    <source>
        <dbReference type="SAM" id="MobiDB-lite"/>
    </source>
</evidence>
<dbReference type="SMART" id="SM00710">
    <property type="entry name" value="PbH1"/>
    <property type="match status" value="12"/>
</dbReference>
<comment type="caution">
    <text evidence="4">The sequence shown here is derived from an EMBL/GenBank/DDBJ whole genome shotgun (WGS) entry which is preliminary data.</text>
</comment>
<organism evidence="4 5">
    <name type="scientific">Haloplanus ruber</name>
    <dbReference type="NCBI Taxonomy" id="869892"/>
    <lineage>
        <taxon>Archaea</taxon>
        <taxon>Methanobacteriati</taxon>
        <taxon>Methanobacteriota</taxon>
        <taxon>Stenosarchaea group</taxon>
        <taxon>Halobacteria</taxon>
        <taxon>Halobacteriales</taxon>
        <taxon>Haloferacaceae</taxon>
        <taxon>Haloplanus</taxon>
    </lineage>
</organism>
<accession>A0ABD6D5D4</accession>
<dbReference type="SUPFAM" id="SSF51126">
    <property type="entry name" value="Pectin lyase-like"/>
    <property type="match status" value="2"/>
</dbReference>
<proteinExistence type="predicted"/>
<gene>
    <name evidence="4" type="ORF">ACFSBJ_16910</name>
</gene>
<dbReference type="Gene3D" id="2.160.20.10">
    <property type="entry name" value="Single-stranded right-handed beta-helix, Pectin lyase-like"/>
    <property type="match status" value="2"/>
</dbReference>
<feature type="domain" description="GLUG" evidence="2">
    <location>
        <begin position="585"/>
        <end position="609"/>
    </location>
</feature>
<evidence type="ECO:0000313" key="5">
    <source>
        <dbReference type="Proteomes" id="UP001597075"/>
    </source>
</evidence>
<reference evidence="4 5" key="1">
    <citation type="journal article" date="2019" name="Int. J. Syst. Evol. Microbiol.">
        <title>The Global Catalogue of Microorganisms (GCM) 10K type strain sequencing project: providing services to taxonomists for standard genome sequencing and annotation.</title>
        <authorList>
            <consortium name="The Broad Institute Genomics Platform"/>
            <consortium name="The Broad Institute Genome Sequencing Center for Infectious Disease"/>
            <person name="Wu L."/>
            <person name="Ma J."/>
        </authorList>
    </citation>
    <scope>NUCLEOTIDE SEQUENCE [LARGE SCALE GENOMIC DNA]</scope>
    <source>
        <strain evidence="4 5">CGMCC 1.10594</strain>
    </source>
</reference>
<dbReference type="Gene3D" id="2.160.20.110">
    <property type="match status" value="1"/>
</dbReference>
<dbReference type="Pfam" id="PF13229">
    <property type="entry name" value="Beta_helix"/>
    <property type="match status" value="1"/>
</dbReference>
<dbReference type="InterPro" id="IPR011493">
    <property type="entry name" value="GLUG"/>
</dbReference>
<dbReference type="Proteomes" id="UP001597075">
    <property type="component" value="Unassembled WGS sequence"/>
</dbReference>
<evidence type="ECO:0000313" key="4">
    <source>
        <dbReference type="EMBL" id="MFD1635399.1"/>
    </source>
</evidence>